<feature type="coiled-coil region" evidence="5">
    <location>
        <begin position="284"/>
        <end position="322"/>
    </location>
</feature>
<gene>
    <name evidence="5" type="primary">rqcH</name>
    <name evidence="7" type="ORF">A374_12040</name>
</gene>
<name>I8UE05_9BACL</name>
<reference evidence="7 8" key="1">
    <citation type="journal article" date="2012" name="J. Bacteriol.">
        <title>Genome of Bacillus macauensis ZFHKF-1, a Long-Chain-Forming Bacterium.</title>
        <authorList>
            <person name="Cai L."/>
            <person name="Zhang T."/>
        </authorList>
    </citation>
    <scope>NUCLEOTIDE SEQUENCE [LARGE SCALE GENOMIC DNA]</scope>
    <source>
        <strain evidence="7 8">ZFHKF-1</strain>
    </source>
</reference>
<evidence type="ECO:0000256" key="1">
    <source>
        <dbReference type="ARBA" id="ARBA00022555"/>
    </source>
</evidence>
<keyword evidence="2 5" id="KW-0699">rRNA-binding</keyword>
<evidence type="ECO:0000256" key="5">
    <source>
        <dbReference type="HAMAP-Rule" id="MF_00844"/>
    </source>
</evidence>
<feature type="domain" description="NFACT RNA-binding" evidence="6">
    <location>
        <begin position="452"/>
        <end position="540"/>
    </location>
</feature>
<dbReference type="Gene3D" id="3.40.970.40">
    <property type="entry name" value="fibrinogen binding protein from staphylococcus aureus domain like"/>
    <property type="match status" value="1"/>
</dbReference>
<organism evidence="7 8">
    <name type="scientific">Fictibacillus macauensis ZFHKF-1</name>
    <dbReference type="NCBI Taxonomy" id="1196324"/>
    <lineage>
        <taxon>Bacteria</taxon>
        <taxon>Bacillati</taxon>
        <taxon>Bacillota</taxon>
        <taxon>Bacilli</taxon>
        <taxon>Bacillales</taxon>
        <taxon>Fictibacillaceae</taxon>
        <taxon>Fictibacillus</taxon>
    </lineage>
</organism>
<dbReference type="RefSeq" id="WP_007202488.1">
    <property type="nucleotide sequence ID" value="NZ_AKKV01000027.1"/>
</dbReference>
<protein>
    <recommendedName>
        <fullName evidence="5">Rqc2 homolog RqcH</fullName>
        <shortName evidence="5">RqcH</shortName>
    </recommendedName>
</protein>
<comment type="caution">
    <text evidence="7">The sequence shown here is derived from an EMBL/GenBank/DDBJ whole genome shotgun (WGS) entry which is preliminary data.</text>
</comment>
<dbReference type="GO" id="GO:0000049">
    <property type="term" value="F:tRNA binding"/>
    <property type="evidence" value="ECO:0007669"/>
    <property type="project" value="UniProtKB-UniRule"/>
</dbReference>
<evidence type="ECO:0000259" key="6">
    <source>
        <dbReference type="Pfam" id="PF05670"/>
    </source>
</evidence>
<dbReference type="InterPro" id="IPR008532">
    <property type="entry name" value="NFACT_RNA-bd"/>
</dbReference>
<dbReference type="InterPro" id="IPR051608">
    <property type="entry name" value="RQC_Subunit_NEMF"/>
</dbReference>
<sequence length="567" mass="64610">MSFDGIVLKAVTEELQSKLLNGKITKIYQPDQTDLLFAIRAGGKTVKLLLSANSSFGRVQLTEKSYDNPQNPPMFCMLLRKHLEGAIIENIEQIGLERVLHITVKKRDEIGDLAYKTLIIEIMGRHSNIVLIENKTGTIHDCIKHIPPSVNRYRTLLPGQLYKAPPPQDKRNPLLETSEGFTQSMSWNEGKLEQQIVQRYSGLSPLIAKEIVHQAGLTTKEALVQAFMTTMEQISQLHYTFEMTLTGAKDTFYVLPLGHLTGDKKTFATASEMLDRFYYGKAERDKVKQQAADLERLLHNEHDKLVKKQKKLQQALENTEQAEHYKVLGELLTAHLYMAQKGQSSLSVVNYYEEDAPTMEIPLQVHKSPSENAQAYFKKYSKLKNSISYINEQLHIASVEETYFDSLIQQMESASLRDIAGIREELEEQGYLKRKKQNHKQKKPDKPELETYISSEDHLIFVGKNNKQNDYLTFKVGRQNETWLHTKDIPGSHVVIKAEDFGEQTLKEAASLAAFFSKARQSSSVPVDYTRIRHVKKPSGAKPGFVTYDHQQTIYVTPNEDTLPAKK</sequence>
<comment type="similarity">
    <text evidence="5">Belongs to the NEMF family.</text>
</comment>
<dbReference type="FunFam" id="2.30.310.10:FF:000004">
    <property type="entry name" value="Fibronectin-binding protein A"/>
    <property type="match status" value="1"/>
</dbReference>
<dbReference type="EMBL" id="AKKV01000027">
    <property type="protein sequence ID" value="EIT85028.1"/>
    <property type="molecule type" value="Genomic_DNA"/>
</dbReference>
<keyword evidence="5" id="KW-0175">Coiled coil</keyword>
<evidence type="ECO:0000313" key="8">
    <source>
        <dbReference type="Proteomes" id="UP000004080"/>
    </source>
</evidence>
<dbReference type="InterPro" id="IPR043682">
    <property type="entry name" value="RqcH_bacterial"/>
</dbReference>
<accession>I8UE05</accession>
<comment type="subunit">
    <text evidence="5">Associates with stalled 50S ribosomal subunits. Binds to RqcP.</text>
</comment>
<dbReference type="PANTHER" id="PTHR15239:SF6">
    <property type="entry name" value="RIBOSOME QUALITY CONTROL COMPLEX SUBUNIT NEMF"/>
    <property type="match status" value="1"/>
</dbReference>
<dbReference type="Pfam" id="PF05833">
    <property type="entry name" value="NFACT_N"/>
    <property type="match status" value="1"/>
</dbReference>
<keyword evidence="1 5" id="KW-0820">tRNA-binding</keyword>
<dbReference type="STRING" id="1196324.A374_12040"/>
<dbReference type="GO" id="GO:0019843">
    <property type="term" value="F:rRNA binding"/>
    <property type="evidence" value="ECO:0007669"/>
    <property type="project" value="UniProtKB-UniRule"/>
</dbReference>
<dbReference type="OrthoDB" id="9766163at2"/>
<dbReference type="GO" id="GO:0043023">
    <property type="term" value="F:ribosomal large subunit binding"/>
    <property type="evidence" value="ECO:0007669"/>
    <property type="project" value="UniProtKB-UniRule"/>
</dbReference>
<dbReference type="GO" id="GO:1990112">
    <property type="term" value="C:RQC complex"/>
    <property type="evidence" value="ECO:0007669"/>
    <property type="project" value="TreeGrafter"/>
</dbReference>
<keyword evidence="4 5" id="KW-0648">Protein biosynthesis</keyword>
<evidence type="ECO:0000256" key="2">
    <source>
        <dbReference type="ARBA" id="ARBA00022730"/>
    </source>
</evidence>
<evidence type="ECO:0000256" key="3">
    <source>
        <dbReference type="ARBA" id="ARBA00022884"/>
    </source>
</evidence>
<dbReference type="PANTHER" id="PTHR15239">
    <property type="entry name" value="NUCLEAR EXPORT MEDIATOR FACTOR NEMF"/>
    <property type="match status" value="1"/>
</dbReference>
<keyword evidence="8" id="KW-1185">Reference proteome</keyword>
<evidence type="ECO:0000313" key="7">
    <source>
        <dbReference type="EMBL" id="EIT85028.1"/>
    </source>
</evidence>
<dbReference type="Gene3D" id="1.10.8.50">
    <property type="match status" value="1"/>
</dbReference>
<proteinExistence type="inferred from homology"/>
<dbReference type="AlphaFoldDB" id="I8UE05"/>
<keyword evidence="3 5" id="KW-0694">RNA-binding</keyword>
<dbReference type="Gene3D" id="2.30.310.10">
    <property type="entry name" value="ibrinogen binding protein from staphylococcus aureus domain"/>
    <property type="match status" value="1"/>
</dbReference>
<dbReference type="Proteomes" id="UP000004080">
    <property type="component" value="Unassembled WGS sequence"/>
</dbReference>
<dbReference type="eggNOG" id="COG1293">
    <property type="taxonomic scope" value="Bacteria"/>
</dbReference>
<dbReference type="Pfam" id="PF05670">
    <property type="entry name" value="NFACT-R_1"/>
    <property type="match status" value="1"/>
</dbReference>
<comment type="function">
    <text evidence="5">Key component of the ribosome quality control system (RQC), a ribosome-associated complex that mediates the extraction of incompletely synthesized nascent chains from stalled ribosomes and their subsequent degradation. RqcH recruits Ala-charged tRNA, and with RqcP directs the elongation of stalled nascent chains on 50S ribosomal subunits, leading to non-templated C-terminal alanine extensions (Ala tail). The Ala tail promotes nascent chain degradation. May add between 1 and at least 8 Ala residues. Binds to stalled 50S ribosomal subunits.</text>
</comment>
<dbReference type="GO" id="GO:0072344">
    <property type="term" value="P:rescue of stalled ribosome"/>
    <property type="evidence" value="ECO:0007669"/>
    <property type="project" value="UniProtKB-UniRule"/>
</dbReference>
<evidence type="ECO:0000256" key="4">
    <source>
        <dbReference type="ARBA" id="ARBA00022917"/>
    </source>
</evidence>
<dbReference type="HAMAP" id="MF_00844_B">
    <property type="entry name" value="RqcH_B"/>
    <property type="match status" value="1"/>
</dbReference>
<dbReference type="PATRIC" id="fig|1196324.3.peg.2463"/>